<comment type="caution">
    <text evidence="1">The sequence shown here is derived from an EMBL/GenBank/DDBJ whole genome shotgun (WGS) entry which is preliminary data.</text>
</comment>
<protein>
    <submittedName>
        <fullName evidence="1">Uncharacterized protein</fullName>
    </submittedName>
</protein>
<accession>A0A8X6RJP3</accession>
<name>A0A8X6RJP3_TRICX</name>
<sequence length="82" mass="9394">MKCNFLYQSFSRKRIADADYCAVGPEKARLMYRACMSWGTLNSLRAAHEVWMEKRGGMPLNTSRGFSIKIVLEPSQIVLSFE</sequence>
<dbReference type="EMBL" id="BMAU01021175">
    <property type="protein sequence ID" value="GFX93832.1"/>
    <property type="molecule type" value="Genomic_DNA"/>
</dbReference>
<organism evidence="1 2">
    <name type="scientific">Trichonephila clavipes</name>
    <name type="common">Golden silk orbweaver</name>
    <name type="synonym">Nephila clavipes</name>
    <dbReference type="NCBI Taxonomy" id="2585209"/>
    <lineage>
        <taxon>Eukaryota</taxon>
        <taxon>Metazoa</taxon>
        <taxon>Ecdysozoa</taxon>
        <taxon>Arthropoda</taxon>
        <taxon>Chelicerata</taxon>
        <taxon>Arachnida</taxon>
        <taxon>Araneae</taxon>
        <taxon>Araneomorphae</taxon>
        <taxon>Entelegynae</taxon>
        <taxon>Araneoidea</taxon>
        <taxon>Nephilidae</taxon>
        <taxon>Trichonephila</taxon>
    </lineage>
</organism>
<keyword evidence="2" id="KW-1185">Reference proteome</keyword>
<dbReference type="AlphaFoldDB" id="A0A8X6RJP3"/>
<gene>
    <name evidence="1" type="ORF">TNCV_1590081</name>
</gene>
<dbReference type="Proteomes" id="UP000887159">
    <property type="component" value="Unassembled WGS sequence"/>
</dbReference>
<evidence type="ECO:0000313" key="2">
    <source>
        <dbReference type="Proteomes" id="UP000887159"/>
    </source>
</evidence>
<evidence type="ECO:0000313" key="1">
    <source>
        <dbReference type="EMBL" id="GFX93832.1"/>
    </source>
</evidence>
<reference evidence="1" key="1">
    <citation type="submission" date="2020-08" db="EMBL/GenBank/DDBJ databases">
        <title>Multicomponent nature underlies the extraordinary mechanical properties of spider dragline silk.</title>
        <authorList>
            <person name="Kono N."/>
            <person name="Nakamura H."/>
            <person name="Mori M."/>
            <person name="Yoshida Y."/>
            <person name="Ohtoshi R."/>
            <person name="Malay A.D."/>
            <person name="Moran D.A.P."/>
            <person name="Tomita M."/>
            <person name="Numata K."/>
            <person name="Arakawa K."/>
        </authorList>
    </citation>
    <scope>NUCLEOTIDE SEQUENCE</scope>
</reference>
<proteinExistence type="predicted"/>